<keyword evidence="5" id="KW-1185">Reference proteome</keyword>
<name>A0AAP2DBL3_9BACT</name>
<gene>
    <name evidence="4" type="ORF">KK078_13825</name>
</gene>
<dbReference type="InterPro" id="IPR001647">
    <property type="entry name" value="HTH_TetR"/>
</dbReference>
<reference evidence="4 5" key="1">
    <citation type="submission" date="2021-05" db="EMBL/GenBank/DDBJ databases">
        <title>A Polyphasic approach of four new species of the genus Ohtaekwangia: Ohtaekwangia histidinii sp. nov., Ohtaekwangia cretensis sp. nov., Ohtaekwangia indiensis sp. nov., Ohtaekwangia reichenbachii sp. nov. from diverse environment.</title>
        <authorList>
            <person name="Octaviana S."/>
        </authorList>
    </citation>
    <scope>NUCLEOTIDE SEQUENCE [LARGE SCALE GENOMIC DNA]</scope>
    <source>
        <strain evidence="4 5">PWU37</strain>
    </source>
</reference>
<dbReference type="GO" id="GO:0003677">
    <property type="term" value="F:DNA binding"/>
    <property type="evidence" value="ECO:0007669"/>
    <property type="project" value="UniProtKB-UniRule"/>
</dbReference>
<evidence type="ECO:0000313" key="4">
    <source>
        <dbReference type="EMBL" id="MBT1687645.1"/>
    </source>
</evidence>
<proteinExistence type="predicted"/>
<keyword evidence="1 2" id="KW-0238">DNA-binding</keyword>
<evidence type="ECO:0000259" key="3">
    <source>
        <dbReference type="PROSITE" id="PS50977"/>
    </source>
</evidence>
<comment type="caution">
    <text evidence="4">The sequence shown here is derived from an EMBL/GenBank/DDBJ whole genome shotgun (WGS) entry which is preliminary data.</text>
</comment>
<organism evidence="4 5">
    <name type="scientific">Dawidia soli</name>
    <dbReference type="NCBI Taxonomy" id="2782352"/>
    <lineage>
        <taxon>Bacteria</taxon>
        <taxon>Pseudomonadati</taxon>
        <taxon>Bacteroidota</taxon>
        <taxon>Cytophagia</taxon>
        <taxon>Cytophagales</taxon>
        <taxon>Chryseotaleaceae</taxon>
        <taxon>Dawidia</taxon>
    </lineage>
</organism>
<dbReference type="EMBL" id="JAHESC010000018">
    <property type="protein sequence ID" value="MBT1687645.1"/>
    <property type="molecule type" value="Genomic_DNA"/>
</dbReference>
<feature type="DNA-binding region" description="H-T-H motif" evidence="2">
    <location>
        <begin position="32"/>
        <end position="51"/>
    </location>
</feature>
<protein>
    <submittedName>
        <fullName evidence="4">TetR/AcrR family transcriptional regulator</fullName>
    </submittedName>
</protein>
<sequence>MSLRKEKAARLKVQVLETTLKLIGRKSFEDLYVDDICDKVKISKVTLFKYFPQKEDILLYYFRAWCLARSVEFALKPREGLQGIYYLFDRLSDEFEEHPGLLLSLAGYLADLNRSPKPFPIKPEEKRMFHPSIDGISNIEIMSIDQMLEKCILEAIFRKEITKTISTRDITNLINAVFVGGVVTAHVNQLNPPKNYFRKNLDLVVKGLG</sequence>
<accession>A0AAP2DBL3</accession>
<dbReference type="PROSITE" id="PS50977">
    <property type="entry name" value="HTH_TETR_2"/>
    <property type="match status" value="1"/>
</dbReference>
<dbReference type="Pfam" id="PF00440">
    <property type="entry name" value="TetR_N"/>
    <property type="match status" value="1"/>
</dbReference>
<dbReference type="RefSeq" id="WP_254090875.1">
    <property type="nucleotide sequence ID" value="NZ_JAHESC010000018.1"/>
</dbReference>
<dbReference type="SUPFAM" id="SSF46689">
    <property type="entry name" value="Homeodomain-like"/>
    <property type="match status" value="1"/>
</dbReference>
<evidence type="ECO:0000256" key="2">
    <source>
        <dbReference type="PROSITE-ProRule" id="PRU00335"/>
    </source>
</evidence>
<dbReference type="AlphaFoldDB" id="A0AAP2DBL3"/>
<dbReference type="Proteomes" id="UP001319180">
    <property type="component" value="Unassembled WGS sequence"/>
</dbReference>
<dbReference type="InterPro" id="IPR009057">
    <property type="entry name" value="Homeodomain-like_sf"/>
</dbReference>
<evidence type="ECO:0000313" key="5">
    <source>
        <dbReference type="Proteomes" id="UP001319180"/>
    </source>
</evidence>
<evidence type="ECO:0000256" key="1">
    <source>
        <dbReference type="ARBA" id="ARBA00023125"/>
    </source>
</evidence>
<dbReference type="Gene3D" id="1.10.357.10">
    <property type="entry name" value="Tetracycline Repressor, domain 2"/>
    <property type="match status" value="1"/>
</dbReference>
<feature type="domain" description="HTH tetR-type" evidence="3">
    <location>
        <begin position="9"/>
        <end position="69"/>
    </location>
</feature>